<accession>A0A366KYH9</accession>
<evidence type="ECO:0000256" key="1">
    <source>
        <dbReference type="SAM" id="SignalP"/>
    </source>
</evidence>
<proteinExistence type="predicted"/>
<feature type="signal peptide" evidence="1">
    <location>
        <begin position="1"/>
        <end position="21"/>
    </location>
</feature>
<evidence type="ECO:0008006" key="4">
    <source>
        <dbReference type="Google" id="ProtNLM"/>
    </source>
</evidence>
<sequence length="312" mass="33650">MKNLKKFAPLLFLLLMAGAINSCKKKVQDEPVDTCGIPELQITASADVANPCGIAVSSGGKVAITEFKQPYGSTGTTKIWNSYSDLLTKKAPAQTFQSVGAEAIAFDNNENLYITETELNARIVIYKKNTVNGISTYQYSRVIQEGFINPRGIAFDSKNRLYLADDGKDRLLRFDDPLNSSTFSVLAAVFGSPKGLAIANDTLYLTGYSTDRLYKYGLTASGALGKSVIVNLPKLVDVAAYGNIVAAASPGNKRITLLNTNQIQSTEVNFTGCTKTLTGSGDIYGLAFVKTANGYGLLAAHYNQNKIIFYQP</sequence>
<reference evidence="2 3" key="1">
    <citation type="submission" date="2018-07" db="EMBL/GenBank/DDBJ databases">
        <title>A draft genome of a endophytic bacteria, a new species of Pedobacter.</title>
        <authorList>
            <person name="Zhang Z.D."/>
            <person name="Chen Z.J."/>
        </authorList>
    </citation>
    <scope>NUCLEOTIDE SEQUENCE [LARGE SCALE GENOMIC DNA]</scope>
    <source>
        <strain evidence="2 3">RS10</strain>
    </source>
</reference>
<comment type="caution">
    <text evidence="2">The sequence shown here is derived from an EMBL/GenBank/DDBJ whole genome shotgun (WGS) entry which is preliminary data.</text>
</comment>
<dbReference type="SUPFAM" id="SSF101898">
    <property type="entry name" value="NHL repeat"/>
    <property type="match status" value="1"/>
</dbReference>
<dbReference type="Proteomes" id="UP000252081">
    <property type="component" value="Unassembled WGS sequence"/>
</dbReference>
<keyword evidence="1" id="KW-0732">Signal</keyword>
<protein>
    <recommendedName>
        <fullName evidence="4">SMP-30/Gluconolactonase/LRE-like region domain-containing protein</fullName>
    </recommendedName>
</protein>
<evidence type="ECO:0000313" key="3">
    <source>
        <dbReference type="Proteomes" id="UP000252081"/>
    </source>
</evidence>
<dbReference type="OrthoDB" id="9799230at2"/>
<dbReference type="InterPro" id="IPR011042">
    <property type="entry name" value="6-blade_b-propeller_TolB-like"/>
</dbReference>
<feature type="chain" id="PRO_5017065999" description="SMP-30/Gluconolactonase/LRE-like region domain-containing protein" evidence="1">
    <location>
        <begin position="22"/>
        <end position="312"/>
    </location>
</feature>
<dbReference type="Gene3D" id="2.120.10.30">
    <property type="entry name" value="TolB, C-terminal domain"/>
    <property type="match status" value="1"/>
</dbReference>
<dbReference type="RefSeq" id="WP_113949250.1">
    <property type="nucleotide sequence ID" value="NZ_QNQU01000010.1"/>
</dbReference>
<organism evidence="2 3">
    <name type="scientific">Pedobacter miscanthi</name>
    <dbReference type="NCBI Taxonomy" id="2259170"/>
    <lineage>
        <taxon>Bacteria</taxon>
        <taxon>Pseudomonadati</taxon>
        <taxon>Bacteroidota</taxon>
        <taxon>Sphingobacteriia</taxon>
        <taxon>Sphingobacteriales</taxon>
        <taxon>Sphingobacteriaceae</taxon>
        <taxon>Pedobacter</taxon>
    </lineage>
</organism>
<keyword evidence="3" id="KW-1185">Reference proteome</keyword>
<evidence type="ECO:0000313" key="2">
    <source>
        <dbReference type="EMBL" id="RBQ06687.1"/>
    </source>
</evidence>
<dbReference type="EMBL" id="QNQU01000010">
    <property type="protein sequence ID" value="RBQ06687.1"/>
    <property type="molecule type" value="Genomic_DNA"/>
</dbReference>
<gene>
    <name evidence="2" type="ORF">DRW42_12950</name>
</gene>
<dbReference type="AlphaFoldDB" id="A0A366KYH9"/>
<name>A0A366KYH9_9SPHI</name>